<organism evidence="9">
    <name type="scientific">Myxococcus xanthus</name>
    <dbReference type="NCBI Taxonomy" id="34"/>
    <lineage>
        <taxon>Bacteria</taxon>
        <taxon>Pseudomonadati</taxon>
        <taxon>Myxococcota</taxon>
        <taxon>Myxococcia</taxon>
        <taxon>Myxococcales</taxon>
        <taxon>Cystobacterineae</taxon>
        <taxon>Myxococcaceae</taxon>
        <taxon>Myxococcus</taxon>
    </lineage>
</organism>
<feature type="transmembrane region" description="Helical" evidence="7">
    <location>
        <begin position="85"/>
        <end position="106"/>
    </location>
</feature>
<dbReference type="InterPro" id="IPR002898">
    <property type="entry name" value="MotA_ExbB_proton_chnl"/>
</dbReference>
<comment type="similarity">
    <text evidence="6">Belongs to the exbB/tolQ family.</text>
</comment>
<keyword evidence="6" id="KW-0813">Transport</keyword>
<evidence type="ECO:0000259" key="8">
    <source>
        <dbReference type="Pfam" id="PF01618"/>
    </source>
</evidence>
<evidence type="ECO:0000256" key="4">
    <source>
        <dbReference type="ARBA" id="ARBA00022989"/>
    </source>
</evidence>
<protein>
    <submittedName>
        <fullName evidence="9">Adventurous gliding motility protein X</fullName>
    </submittedName>
</protein>
<dbReference type="InterPro" id="IPR050790">
    <property type="entry name" value="ExbB/TolQ_transport"/>
</dbReference>
<feature type="transmembrane region" description="Helical" evidence="7">
    <location>
        <begin position="248"/>
        <end position="267"/>
    </location>
</feature>
<name>Q84FF4_MYXXA</name>
<dbReference type="GO" id="GO:0005886">
    <property type="term" value="C:plasma membrane"/>
    <property type="evidence" value="ECO:0007669"/>
    <property type="project" value="UniProtKB-SubCell"/>
</dbReference>
<gene>
    <name evidence="9" type="primary">aglX</name>
</gene>
<dbReference type="AlphaFoldDB" id="Q84FF4"/>
<dbReference type="EMBL" id="AY204462">
    <property type="protein sequence ID" value="AAO22858.1"/>
    <property type="molecule type" value="Genomic_DNA"/>
</dbReference>
<evidence type="ECO:0000256" key="3">
    <source>
        <dbReference type="ARBA" id="ARBA00022692"/>
    </source>
</evidence>
<dbReference type="GO" id="GO:0017038">
    <property type="term" value="P:protein import"/>
    <property type="evidence" value="ECO:0007669"/>
    <property type="project" value="TreeGrafter"/>
</dbReference>
<reference evidence="9" key="1">
    <citation type="submission" date="2002-12" db="EMBL/GenBank/DDBJ databases">
        <title>Identification of genes required for adventurous gliding motility in Myxococcus xanthus with the transposable element mariner.</title>
        <authorList>
            <person name="Hartzell P.L."/>
            <person name="Youderian P.A."/>
        </authorList>
    </citation>
    <scope>NUCLEOTIDE SEQUENCE</scope>
</reference>
<keyword evidence="2" id="KW-1003">Cell membrane</keyword>
<evidence type="ECO:0000256" key="2">
    <source>
        <dbReference type="ARBA" id="ARBA00022475"/>
    </source>
</evidence>
<dbReference type="Pfam" id="PF01618">
    <property type="entry name" value="MotA_ExbB"/>
    <property type="match status" value="1"/>
</dbReference>
<dbReference type="PANTHER" id="PTHR30625:SF3">
    <property type="entry name" value="TOL-PAL SYSTEM PROTEIN TOLQ"/>
    <property type="match status" value="1"/>
</dbReference>
<keyword evidence="5 7" id="KW-0472">Membrane</keyword>
<keyword evidence="4 7" id="KW-1133">Transmembrane helix</keyword>
<accession>Q84FF4</accession>
<sequence>MRPATGSSWGTCRWGSEVFGPLLPHPTGGGGNYSPPWAIQLKQATVSPLFDPVLSECYALLPMTPHLPLALGAMNYVEIIRDASLIELAVLLLLMGVSVASWALIAMKASQLAKARAQSLTFLDTFWKASRLEAIYQTAQKLDGSPLSKVFCAGYEELTKLAQAKEGGTEGALAERLGGIENVERALHRASTAQITELENRVSFLGTVGAASPFVGLFGTVIGILSAFNQIAEQGNATLATVAAPVGNALFATAAGLFAAIPAVVAYNSFVSRIKVFDTEMSNFSADFLNIIKRHFFR</sequence>
<evidence type="ECO:0000256" key="5">
    <source>
        <dbReference type="ARBA" id="ARBA00023136"/>
    </source>
</evidence>
<keyword evidence="6" id="KW-0653">Protein transport</keyword>
<dbReference type="PANTHER" id="PTHR30625">
    <property type="entry name" value="PROTEIN TOLQ"/>
    <property type="match status" value="1"/>
</dbReference>
<proteinExistence type="inferred from homology"/>
<comment type="subcellular location">
    <subcellularLocation>
        <location evidence="1">Cell membrane</location>
        <topology evidence="1">Multi-pass membrane protein</topology>
    </subcellularLocation>
    <subcellularLocation>
        <location evidence="6">Membrane</location>
        <topology evidence="6">Multi-pass membrane protein</topology>
    </subcellularLocation>
</comment>
<feature type="domain" description="MotA/TolQ/ExbB proton channel" evidence="8">
    <location>
        <begin position="178"/>
        <end position="281"/>
    </location>
</feature>
<evidence type="ECO:0000256" key="7">
    <source>
        <dbReference type="SAM" id="Phobius"/>
    </source>
</evidence>
<keyword evidence="3 7" id="KW-0812">Transmembrane</keyword>
<feature type="transmembrane region" description="Helical" evidence="7">
    <location>
        <begin position="204"/>
        <end position="228"/>
    </location>
</feature>
<evidence type="ECO:0000256" key="6">
    <source>
        <dbReference type="RuleBase" id="RU004057"/>
    </source>
</evidence>
<evidence type="ECO:0000313" key="9">
    <source>
        <dbReference type="EMBL" id="AAO22858.1"/>
    </source>
</evidence>
<evidence type="ECO:0000256" key="1">
    <source>
        <dbReference type="ARBA" id="ARBA00004651"/>
    </source>
</evidence>